<evidence type="ECO:0000256" key="14">
    <source>
        <dbReference type="SAM" id="MobiDB-lite"/>
    </source>
</evidence>
<dbReference type="SMART" id="SM00388">
    <property type="entry name" value="HisKA"/>
    <property type="match status" value="1"/>
</dbReference>
<dbReference type="SUPFAM" id="SSF52172">
    <property type="entry name" value="CheY-like"/>
    <property type="match status" value="1"/>
</dbReference>
<protein>
    <recommendedName>
        <fullName evidence="11">Sensory/regulatory protein RpfC</fullName>
        <ecNumber evidence="3">2.7.13.3</ecNumber>
    </recommendedName>
</protein>
<dbReference type="InterPro" id="IPR036097">
    <property type="entry name" value="HisK_dim/P_sf"/>
</dbReference>
<dbReference type="CDD" id="cd00082">
    <property type="entry name" value="HisKA"/>
    <property type="match status" value="1"/>
</dbReference>
<evidence type="ECO:0000256" key="15">
    <source>
        <dbReference type="SAM" id="Phobius"/>
    </source>
</evidence>
<dbReference type="InterPro" id="IPR004358">
    <property type="entry name" value="Sig_transdc_His_kin-like_C"/>
</dbReference>
<dbReference type="InterPro" id="IPR001610">
    <property type="entry name" value="PAC"/>
</dbReference>
<dbReference type="InterPro" id="IPR001789">
    <property type="entry name" value="Sig_transdc_resp-reg_receiver"/>
</dbReference>
<keyword evidence="8" id="KW-0067">ATP-binding</keyword>
<dbReference type="eggNOG" id="COG0784">
    <property type="taxonomic scope" value="Bacteria"/>
</dbReference>
<evidence type="ECO:0000313" key="21">
    <source>
        <dbReference type="EMBL" id="ABK44437.1"/>
    </source>
</evidence>
<sequence precursor="true">MRFGLSTRFIFFISVLLTVAFVASGVLIMQLEKRFMASQFSQRADALGNFVAKIAPESILSFDVVQLEHFAEMLMGQPDLILAAIVDRSGAPLAIHLNESLPRPLHFKFRGSLFESATFKNLIAFYKNHPQAIYFSYPIRHQYNLLGEVLIILDSSSQREVQHKIFLQRIIVAIGVILLVVLSLYLGFKRYILSPILDLVEGANRMAHGNYKEPIPRTTKAELDTLTVAVNHMMLSIRTNTEEYAKIFRAVEQSPASVVITDAQGNIEYVNPKFCQLTGYSAQEVLGKNPRLLKSGEMSPNFYRDLWHTVTTGLEWHGEFYNRAQNGSLFWEAASISAIRSEQGKITHFVAVKDDITARKKLERELQQARDRAESSNRAKSEFLALMSHEIRTPMNAILGMSELLAESNLSGEQRELLTVQRRAALALLDLINDILDLSRVESGRLELDHAPMHLPDFFIEIQDLFRQQAIKKNLAFSITLEDDLPKTYFADRARLRQVMINLVGNAIKFTQQGGVWISVERLSQQGEMVKLKFSVVDSGCGIPSEAQSQIFEPFTQADAYVTRHHGGTGLGLTISQRLVQLFGGTLQVESTPNQGSRFSFILILQVTTEERSTQPNTQAQTTPEPNTAPSSGAPNARILLAEDMPDNALLIKRFLKNYPCELTLVTDGRQAVEQFCRTTAHFDLVLMDMQMPVLDGYSAVREIREYEAIHDLAPTPILALTAHALKNDAEKSLAAGCDEHLTKPIRKEVLLAAISRHLSLAKHDKPQQHVINDILPAPSRMPQEPDPSAL</sequence>
<dbReference type="CDD" id="cd16922">
    <property type="entry name" value="HATPase_EvgS-ArcB-TorS-like"/>
    <property type="match status" value="1"/>
</dbReference>
<dbReference type="PROSITE" id="PS50109">
    <property type="entry name" value="HIS_KIN"/>
    <property type="match status" value="1"/>
</dbReference>
<feature type="modified residue" description="4-aspartylphosphate" evidence="12">
    <location>
        <position position="689"/>
    </location>
</feature>
<dbReference type="InterPro" id="IPR000700">
    <property type="entry name" value="PAS-assoc_C"/>
</dbReference>
<dbReference type="SMART" id="SM00091">
    <property type="entry name" value="PAS"/>
    <property type="match status" value="1"/>
</dbReference>
<evidence type="ECO:0000256" key="10">
    <source>
        <dbReference type="ARBA" id="ARBA00064003"/>
    </source>
</evidence>
<dbReference type="Pfam" id="PF13426">
    <property type="entry name" value="PAS_9"/>
    <property type="match status" value="1"/>
</dbReference>
<keyword evidence="9" id="KW-0902">Two-component regulatory system</keyword>
<dbReference type="InterPro" id="IPR035965">
    <property type="entry name" value="PAS-like_dom_sf"/>
</dbReference>
<organism evidence="21 22">
    <name type="scientific">Magnetococcus marinus (strain ATCC BAA-1437 / JCM 17883 / MC-1)</name>
    <dbReference type="NCBI Taxonomy" id="156889"/>
    <lineage>
        <taxon>Bacteria</taxon>
        <taxon>Pseudomonadati</taxon>
        <taxon>Pseudomonadota</taxon>
        <taxon>Magnetococcia</taxon>
        <taxon>Magnetococcales</taxon>
        <taxon>Magnetococcaceae</taxon>
        <taxon>Magnetococcus</taxon>
    </lineage>
</organism>
<evidence type="ECO:0000259" key="17">
    <source>
        <dbReference type="PROSITE" id="PS50110"/>
    </source>
</evidence>
<keyword evidence="6" id="KW-0547">Nucleotide-binding</keyword>
<feature type="transmembrane region" description="Helical" evidence="15">
    <location>
        <begin position="166"/>
        <end position="188"/>
    </location>
</feature>
<keyword evidence="15" id="KW-0812">Transmembrane</keyword>
<dbReference type="CDD" id="cd17546">
    <property type="entry name" value="REC_hyHK_CKI1_RcsC-like"/>
    <property type="match status" value="1"/>
</dbReference>
<evidence type="ECO:0000256" key="3">
    <source>
        <dbReference type="ARBA" id="ARBA00012438"/>
    </source>
</evidence>
<keyword evidence="13" id="KW-0175">Coiled coil</keyword>
<keyword evidence="15" id="KW-0472">Membrane</keyword>
<feature type="coiled-coil region" evidence="13">
    <location>
        <begin position="352"/>
        <end position="379"/>
    </location>
</feature>
<dbReference type="KEGG" id="mgm:Mmc1_1929"/>
<dbReference type="Proteomes" id="UP000002586">
    <property type="component" value="Chromosome"/>
</dbReference>
<keyword evidence="15" id="KW-1133">Transmembrane helix</keyword>
<feature type="domain" description="Response regulatory" evidence="17">
    <location>
        <begin position="638"/>
        <end position="759"/>
    </location>
</feature>
<keyword evidence="4 12" id="KW-0597">Phosphoprotein</keyword>
<evidence type="ECO:0000259" key="16">
    <source>
        <dbReference type="PROSITE" id="PS50109"/>
    </source>
</evidence>
<dbReference type="FunFam" id="3.30.565.10:FF:000010">
    <property type="entry name" value="Sensor histidine kinase RcsC"/>
    <property type="match status" value="1"/>
</dbReference>
<dbReference type="InterPro" id="IPR000014">
    <property type="entry name" value="PAS"/>
</dbReference>
<dbReference type="SUPFAM" id="SSF158472">
    <property type="entry name" value="HAMP domain-like"/>
    <property type="match status" value="1"/>
</dbReference>
<evidence type="ECO:0000256" key="7">
    <source>
        <dbReference type="ARBA" id="ARBA00022777"/>
    </source>
</evidence>
<dbReference type="CDD" id="cd06225">
    <property type="entry name" value="HAMP"/>
    <property type="match status" value="1"/>
</dbReference>
<feature type="domain" description="PAS" evidence="18">
    <location>
        <begin position="243"/>
        <end position="289"/>
    </location>
</feature>
<dbReference type="PROSITE" id="PS50110">
    <property type="entry name" value="RESPONSE_REGULATORY"/>
    <property type="match status" value="1"/>
</dbReference>
<dbReference type="SMART" id="SM00086">
    <property type="entry name" value="PAC"/>
    <property type="match status" value="1"/>
</dbReference>
<dbReference type="SMART" id="SM00387">
    <property type="entry name" value="HATPase_c"/>
    <property type="match status" value="1"/>
</dbReference>
<name>A0L8Z4_MAGMM</name>
<dbReference type="HOGENOM" id="CLU_000445_104_15_5"/>
<dbReference type="NCBIfam" id="TIGR00229">
    <property type="entry name" value="sensory_box"/>
    <property type="match status" value="1"/>
</dbReference>
<dbReference type="PRINTS" id="PR00344">
    <property type="entry name" value="BCTRLSENSOR"/>
</dbReference>
<reference evidence="21 22" key="2">
    <citation type="journal article" date="2012" name="Int. J. Syst. Evol. Microbiol.">
        <title>Magnetococcus marinus gen. nov., sp. nov., a marine, magnetotactic bacterium that represents a novel lineage (Magnetococcaceae fam. nov.; Magnetococcales ord. nov.) at the base of the Alphaproteobacteria.</title>
        <authorList>
            <person name="Bazylinski D.A."/>
            <person name="Williams T.J."/>
            <person name="Lefevre C.T."/>
            <person name="Berg R.J."/>
            <person name="Zhang C.L."/>
            <person name="Bowser S.S."/>
            <person name="Dean A.J."/>
            <person name="Beveridge T.J."/>
        </authorList>
    </citation>
    <scope>NUCLEOTIDE SEQUENCE [LARGE SCALE GENOMIC DNA]</scope>
    <source>
        <strain evidence="22">ATCC BAA-1437 / JCM 17883 / MC-1</strain>
    </source>
</reference>
<dbReference type="eggNOG" id="COG5002">
    <property type="taxonomic scope" value="Bacteria"/>
</dbReference>
<evidence type="ECO:0000256" key="12">
    <source>
        <dbReference type="PROSITE-ProRule" id="PRU00169"/>
    </source>
</evidence>
<evidence type="ECO:0000256" key="5">
    <source>
        <dbReference type="ARBA" id="ARBA00022679"/>
    </source>
</evidence>
<dbReference type="EC" id="2.7.13.3" evidence="3"/>
<dbReference type="InterPro" id="IPR003661">
    <property type="entry name" value="HisK_dim/P_dom"/>
</dbReference>
<dbReference type="Pfam" id="PF00672">
    <property type="entry name" value="HAMP"/>
    <property type="match status" value="1"/>
</dbReference>
<comment type="subcellular location">
    <subcellularLocation>
        <location evidence="2">Membrane</location>
    </subcellularLocation>
</comment>
<dbReference type="PROSITE" id="PS50885">
    <property type="entry name" value="HAMP"/>
    <property type="match status" value="1"/>
</dbReference>
<dbReference type="InterPro" id="IPR005467">
    <property type="entry name" value="His_kinase_dom"/>
</dbReference>
<gene>
    <name evidence="21" type="ordered locus">Mmc1_1929</name>
</gene>
<dbReference type="PROSITE" id="PS50112">
    <property type="entry name" value="PAS"/>
    <property type="match status" value="1"/>
</dbReference>
<dbReference type="CDD" id="cd00130">
    <property type="entry name" value="PAS"/>
    <property type="match status" value="1"/>
</dbReference>
<dbReference type="RefSeq" id="WP_011713581.1">
    <property type="nucleotide sequence ID" value="NC_008576.1"/>
</dbReference>
<dbReference type="EMBL" id="CP000471">
    <property type="protein sequence ID" value="ABK44437.1"/>
    <property type="molecule type" value="Genomic_DNA"/>
</dbReference>
<dbReference type="InterPro" id="IPR003660">
    <property type="entry name" value="HAMP_dom"/>
</dbReference>
<evidence type="ECO:0000256" key="13">
    <source>
        <dbReference type="SAM" id="Coils"/>
    </source>
</evidence>
<dbReference type="Gene3D" id="3.40.50.2300">
    <property type="match status" value="1"/>
</dbReference>
<evidence type="ECO:0000256" key="6">
    <source>
        <dbReference type="ARBA" id="ARBA00022741"/>
    </source>
</evidence>
<comment type="subunit">
    <text evidence="10">At low DSF concentrations, interacts with RpfF.</text>
</comment>
<dbReference type="Pfam" id="PF00072">
    <property type="entry name" value="Response_reg"/>
    <property type="match status" value="1"/>
</dbReference>
<dbReference type="Gene3D" id="3.30.565.10">
    <property type="entry name" value="Histidine kinase-like ATPase, C-terminal domain"/>
    <property type="match status" value="1"/>
</dbReference>
<dbReference type="OrthoDB" id="9801651at2"/>
<keyword evidence="5 21" id="KW-0808">Transferase</keyword>
<dbReference type="GO" id="GO:0000155">
    <property type="term" value="F:phosphorelay sensor kinase activity"/>
    <property type="evidence" value="ECO:0007669"/>
    <property type="project" value="InterPro"/>
</dbReference>
<dbReference type="GO" id="GO:0005524">
    <property type="term" value="F:ATP binding"/>
    <property type="evidence" value="ECO:0007669"/>
    <property type="project" value="UniProtKB-KW"/>
</dbReference>
<dbReference type="InterPro" id="IPR011006">
    <property type="entry name" value="CheY-like_superfamily"/>
</dbReference>
<evidence type="ECO:0000256" key="9">
    <source>
        <dbReference type="ARBA" id="ARBA00023012"/>
    </source>
</evidence>
<evidence type="ECO:0000313" key="22">
    <source>
        <dbReference type="Proteomes" id="UP000002586"/>
    </source>
</evidence>
<dbReference type="GO" id="GO:0016020">
    <property type="term" value="C:membrane"/>
    <property type="evidence" value="ECO:0007669"/>
    <property type="project" value="UniProtKB-SubCell"/>
</dbReference>
<comment type="catalytic activity">
    <reaction evidence="1">
        <text>ATP + protein L-histidine = ADP + protein N-phospho-L-histidine.</text>
        <dbReference type="EC" id="2.7.13.3"/>
    </reaction>
</comment>
<evidence type="ECO:0000259" key="18">
    <source>
        <dbReference type="PROSITE" id="PS50112"/>
    </source>
</evidence>
<dbReference type="InterPro" id="IPR036890">
    <property type="entry name" value="HATPase_C_sf"/>
</dbReference>
<proteinExistence type="predicted"/>
<evidence type="ECO:0000256" key="8">
    <source>
        <dbReference type="ARBA" id="ARBA00022840"/>
    </source>
</evidence>
<dbReference type="SMART" id="SM00304">
    <property type="entry name" value="HAMP"/>
    <property type="match status" value="1"/>
</dbReference>
<feature type="domain" description="PAC" evidence="19">
    <location>
        <begin position="314"/>
        <end position="368"/>
    </location>
</feature>
<dbReference type="Gene3D" id="6.10.340.10">
    <property type="match status" value="1"/>
</dbReference>
<dbReference type="PROSITE" id="PS50113">
    <property type="entry name" value="PAC"/>
    <property type="match status" value="1"/>
</dbReference>
<keyword evidence="7 21" id="KW-0418">Kinase</keyword>
<dbReference type="SUPFAM" id="SSF55874">
    <property type="entry name" value="ATPase domain of HSP90 chaperone/DNA topoisomerase II/histidine kinase"/>
    <property type="match status" value="1"/>
</dbReference>
<dbReference type="Gene3D" id="1.10.287.130">
    <property type="match status" value="1"/>
</dbReference>
<dbReference type="FunFam" id="1.10.287.130:FF:000002">
    <property type="entry name" value="Two-component osmosensing histidine kinase"/>
    <property type="match status" value="1"/>
</dbReference>
<dbReference type="PANTHER" id="PTHR45339">
    <property type="entry name" value="HYBRID SIGNAL TRANSDUCTION HISTIDINE KINASE J"/>
    <property type="match status" value="1"/>
</dbReference>
<evidence type="ECO:0000256" key="1">
    <source>
        <dbReference type="ARBA" id="ARBA00000085"/>
    </source>
</evidence>
<feature type="domain" description="Histidine kinase" evidence="16">
    <location>
        <begin position="386"/>
        <end position="607"/>
    </location>
</feature>
<dbReference type="SMART" id="SM00448">
    <property type="entry name" value="REC"/>
    <property type="match status" value="1"/>
</dbReference>
<feature type="transmembrane region" description="Helical" evidence="15">
    <location>
        <begin position="6"/>
        <end position="29"/>
    </location>
</feature>
<accession>A0L8Z4</accession>
<evidence type="ECO:0000259" key="20">
    <source>
        <dbReference type="PROSITE" id="PS50885"/>
    </source>
</evidence>
<dbReference type="PANTHER" id="PTHR45339:SF1">
    <property type="entry name" value="HYBRID SIGNAL TRANSDUCTION HISTIDINE KINASE J"/>
    <property type="match status" value="1"/>
</dbReference>
<feature type="region of interest" description="Disordered" evidence="14">
    <location>
        <begin position="612"/>
        <end position="635"/>
    </location>
</feature>
<evidence type="ECO:0000256" key="2">
    <source>
        <dbReference type="ARBA" id="ARBA00004370"/>
    </source>
</evidence>
<dbReference type="Pfam" id="PF00512">
    <property type="entry name" value="HisKA"/>
    <property type="match status" value="1"/>
</dbReference>
<dbReference type="Gene3D" id="3.30.450.20">
    <property type="entry name" value="PAS domain"/>
    <property type="match status" value="1"/>
</dbReference>
<dbReference type="InterPro" id="IPR003594">
    <property type="entry name" value="HATPase_dom"/>
</dbReference>
<feature type="compositionally biased region" description="Polar residues" evidence="14">
    <location>
        <begin position="614"/>
        <end position="634"/>
    </location>
</feature>
<evidence type="ECO:0000256" key="11">
    <source>
        <dbReference type="ARBA" id="ARBA00068150"/>
    </source>
</evidence>
<dbReference type="Pfam" id="PF02518">
    <property type="entry name" value="HATPase_c"/>
    <property type="match status" value="1"/>
</dbReference>
<dbReference type="STRING" id="156889.Mmc1_1929"/>
<reference evidence="22" key="1">
    <citation type="journal article" date="2009" name="Appl. Environ. Microbiol.">
        <title>Complete genome sequence of the chemolithoautotrophic marine magnetotactic coccus strain MC-1.</title>
        <authorList>
            <person name="Schubbe S."/>
            <person name="Williams T.J."/>
            <person name="Xie G."/>
            <person name="Kiss H.E."/>
            <person name="Brettin T.S."/>
            <person name="Martinez D."/>
            <person name="Ross C.A."/>
            <person name="Schuler D."/>
            <person name="Cox B.L."/>
            <person name="Nealson K.H."/>
            <person name="Bazylinski D.A."/>
        </authorList>
    </citation>
    <scope>NUCLEOTIDE SEQUENCE [LARGE SCALE GENOMIC DNA]</scope>
    <source>
        <strain evidence="22">ATCC BAA-1437 / JCM 17883 / MC-1</strain>
    </source>
</reference>
<dbReference type="SUPFAM" id="SSF55785">
    <property type="entry name" value="PYP-like sensor domain (PAS domain)"/>
    <property type="match status" value="1"/>
</dbReference>
<evidence type="ECO:0000259" key="19">
    <source>
        <dbReference type="PROSITE" id="PS50113"/>
    </source>
</evidence>
<feature type="domain" description="HAMP" evidence="20">
    <location>
        <begin position="190"/>
        <end position="242"/>
    </location>
</feature>
<dbReference type="SUPFAM" id="SSF47384">
    <property type="entry name" value="Homodimeric domain of signal transducing histidine kinase"/>
    <property type="match status" value="1"/>
</dbReference>
<evidence type="ECO:0000256" key="4">
    <source>
        <dbReference type="ARBA" id="ARBA00022553"/>
    </source>
</evidence>
<dbReference type="AlphaFoldDB" id="A0L8Z4"/>
<keyword evidence="22" id="KW-1185">Reference proteome</keyword>